<dbReference type="SUPFAM" id="SSF52540">
    <property type="entry name" value="P-loop containing nucleoside triphosphate hydrolases"/>
    <property type="match status" value="1"/>
</dbReference>
<sequence length="132" mass="14352">MARAVASGSPIMVLDEPATGLDLHNQGQLLVLIQSLAAEGMSVLLTTHHPDNALLVSDSVVLMRGRYDVRCGTAEELLTDEELSGLYGVHVRTVSYGDEPGDTRRALVTRYEAFAEQLSRVRAVDPSARPRH</sequence>
<organism evidence="3 4">
    <name type="scientific">Flexivirga alba</name>
    <dbReference type="NCBI Taxonomy" id="702742"/>
    <lineage>
        <taxon>Bacteria</taxon>
        <taxon>Bacillati</taxon>
        <taxon>Actinomycetota</taxon>
        <taxon>Actinomycetes</taxon>
        <taxon>Micrococcales</taxon>
        <taxon>Dermacoccaceae</taxon>
        <taxon>Flexivirga</taxon>
    </lineage>
</organism>
<dbReference type="InterPro" id="IPR050153">
    <property type="entry name" value="Metal_Ion_Import_ABC"/>
</dbReference>
<evidence type="ECO:0000313" key="3">
    <source>
        <dbReference type="EMBL" id="MFC6707442.1"/>
    </source>
</evidence>
<dbReference type="PANTHER" id="PTHR42734">
    <property type="entry name" value="METAL TRANSPORT SYSTEM ATP-BINDING PROTEIN TM_0124-RELATED"/>
    <property type="match status" value="1"/>
</dbReference>
<keyword evidence="4" id="KW-1185">Reference proteome</keyword>
<dbReference type="Gene3D" id="3.40.50.300">
    <property type="entry name" value="P-loop containing nucleotide triphosphate hydrolases"/>
    <property type="match status" value="1"/>
</dbReference>
<dbReference type="InterPro" id="IPR027417">
    <property type="entry name" value="P-loop_NTPase"/>
</dbReference>
<evidence type="ECO:0000256" key="2">
    <source>
        <dbReference type="ARBA" id="ARBA00022448"/>
    </source>
</evidence>
<protein>
    <recommendedName>
        <fullName evidence="5">ABC transporter ATP-binding protein</fullName>
    </recommendedName>
</protein>
<dbReference type="EMBL" id="JBHSWH010000001">
    <property type="protein sequence ID" value="MFC6707442.1"/>
    <property type="molecule type" value="Genomic_DNA"/>
</dbReference>
<evidence type="ECO:0000313" key="4">
    <source>
        <dbReference type="Proteomes" id="UP001596298"/>
    </source>
</evidence>
<gene>
    <name evidence="3" type="ORF">ACFQDH_19885</name>
</gene>
<evidence type="ECO:0000256" key="1">
    <source>
        <dbReference type="ARBA" id="ARBA00005417"/>
    </source>
</evidence>
<dbReference type="RefSeq" id="WP_382404911.1">
    <property type="nucleotide sequence ID" value="NZ_JBHSWH010000001.1"/>
</dbReference>
<evidence type="ECO:0008006" key="5">
    <source>
        <dbReference type="Google" id="ProtNLM"/>
    </source>
</evidence>
<dbReference type="PANTHER" id="PTHR42734:SF6">
    <property type="entry name" value="MOLYBDATE IMPORT ATP-BINDING PROTEIN MOLC"/>
    <property type="match status" value="1"/>
</dbReference>
<comment type="caution">
    <text evidence="3">The sequence shown here is derived from an EMBL/GenBank/DDBJ whole genome shotgun (WGS) entry which is preliminary data.</text>
</comment>
<dbReference type="Proteomes" id="UP001596298">
    <property type="component" value="Unassembled WGS sequence"/>
</dbReference>
<accession>A0ABW2AKT5</accession>
<comment type="similarity">
    <text evidence="1">Belongs to the ABC transporter superfamily.</text>
</comment>
<reference evidence="4" key="1">
    <citation type="journal article" date="2019" name="Int. J. Syst. Evol. Microbiol.">
        <title>The Global Catalogue of Microorganisms (GCM) 10K type strain sequencing project: providing services to taxonomists for standard genome sequencing and annotation.</title>
        <authorList>
            <consortium name="The Broad Institute Genomics Platform"/>
            <consortium name="The Broad Institute Genome Sequencing Center for Infectious Disease"/>
            <person name="Wu L."/>
            <person name="Ma J."/>
        </authorList>
    </citation>
    <scope>NUCLEOTIDE SEQUENCE [LARGE SCALE GENOMIC DNA]</scope>
    <source>
        <strain evidence="4">CCUG 58127</strain>
    </source>
</reference>
<keyword evidence="2" id="KW-0813">Transport</keyword>
<proteinExistence type="inferred from homology"/>
<name>A0ABW2AKT5_9MICO</name>